<dbReference type="Gene3D" id="1.10.8.60">
    <property type="match status" value="1"/>
</dbReference>
<reference evidence="8" key="1">
    <citation type="submission" date="2020-10" db="EMBL/GenBank/DDBJ databases">
        <authorList>
            <person name="Gilroy R."/>
        </authorList>
    </citation>
    <scope>NUCLEOTIDE SEQUENCE</scope>
    <source>
        <strain evidence="8">ChiGjej3B3-7149</strain>
    </source>
</reference>
<dbReference type="GO" id="GO:0005524">
    <property type="term" value="F:ATP binding"/>
    <property type="evidence" value="ECO:0007669"/>
    <property type="project" value="UniProtKB-KW"/>
</dbReference>
<dbReference type="PRINTS" id="PR01590">
    <property type="entry name" value="HTHFIS"/>
</dbReference>
<keyword evidence="3" id="KW-0805">Transcription regulation</keyword>
<dbReference type="PANTHER" id="PTHR32071">
    <property type="entry name" value="TRANSCRIPTIONAL REGULATORY PROTEIN"/>
    <property type="match status" value="1"/>
</dbReference>
<dbReference type="PROSITE" id="PS50045">
    <property type="entry name" value="SIGMA54_INTERACT_4"/>
    <property type="match status" value="1"/>
</dbReference>
<keyword evidence="1" id="KW-0547">Nucleotide-binding</keyword>
<dbReference type="PROSITE" id="PS00688">
    <property type="entry name" value="SIGMA54_INTERACT_3"/>
    <property type="match status" value="1"/>
</dbReference>
<dbReference type="Proteomes" id="UP000824238">
    <property type="component" value="Unassembled WGS sequence"/>
</dbReference>
<dbReference type="GO" id="GO:0003700">
    <property type="term" value="F:DNA-binding transcription factor activity"/>
    <property type="evidence" value="ECO:0007669"/>
    <property type="project" value="InterPro"/>
</dbReference>
<dbReference type="FunFam" id="3.40.50.300:FF:000006">
    <property type="entry name" value="DNA-binding transcriptional regulator NtrC"/>
    <property type="match status" value="1"/>
</dbReference>
<dbReference type="Gene3D" id="3.40.50.2300">
    <property type="match status" value="1"/>
</dbReference>
<dbReference type="Gene3D" id="3.30.450.20">
    <property type="entry name" value="PAS domain"/>
    <property type="match status" value="1"/>
</dbReference>
<dbReference type="Pfam" id="PF02954">
    <property type="entry name" value="HTH_8"/>
    <property type="match status" value="1"/>
</dbReference>
<keyword evidence="5" id="KW-0804">Transcription</keyword>
<dbReference type="InterPro" id="IPR002197">
    <property type="entry name" value="HTH_Fis"/>
</dbReference>
<dbReference type="Gene3D" id="3.40.50.10660">
    <property type="entry name" value="PrpR receptor domain-like"/>
    <property type="match status" value="1"/>
</dbReference>
<keyword evidence="4" id="KW-0238">DNA-binding</keyword>
<dbReference type="GO" id="GO:0000156">
    <property type="term" value="F:phosphorelay response regulator activity"/>
    <property type="evidence" value="ECO:0007669"/>
    <property type="project" value="InterPro"/>
</dbReference>
<dbReference type="SUPFAM" id="SSF46689">
    <property type="entry name" value="Homeodomain-like"/>
    <property type="match status" value="1"/>
</dbReference>
<dbReference type="PROSITE" id="PS00676">
    <property type="entry name" value="SIGMA54_INTERACT_2"/>
    <property type="match status" value="1"/>
</dbReference>
<gene>
    <name evidence="8" type="ORF">IAD36_04020</name>
</gene>
<dbReference type="InterPro" id="IPR058031">
    <property type="entry name" value="AAA_lid_NorR"/>
</dbReference>
<dbReference type="InterPro" id="IPR035965">
    <property type="entry name" value="PAS-like_dom_sf"/>
</dbReference>
<dbReference type="SMART" id="SM00382">
    <property type="entry name" value="AAA"/>
    <property type="match status" value="1"/>
</dbReference>
<evidence type="ECO:0000256" key="1">
    <source>
        <dbReference type="ARBA" id="ARBA00022741"/>
    </source>
</evidence>
<sequence>MKSIALLANSDDMLSVAKDAAKHAGAEDEIELILTHTYEESLEIARKYEARGGSMLIARGGHARILREAGIGIPVTMIPFTGNNIAALLASAANEWGEFAVIGNPTMIQMTRELERPIGAKIHYYEVNRWADFDAIMPAIRSAGIKAVIGGYDAVRAARAYGLHDYCLKTSEYEIITAIADAKSLLSALERDRHWDRLFEAALNTIGEGVAVVDGRGAVNRANLRAVKLIGSGGQLSELPLAEMRSQLEKAISTGQPVYDELYELNGCKFSASFLPIKGREDNIVMVMQEVEYVHKIERKIRQKLANKGLVAKNTFENICAESPALRETVRIAKQYAVVNSSVLITGETGTGKEMFAQSIHNFSPRRDEAFVAVNCATIPANLLESELFGYVEGAFTGAKRGGKVGLFELAHKGTIFLDEIGETSLDMQARLLRVLEEHEIMRVGDDKVIPIDIRVIAASNRDLKQMVKDGSFRSDFYYRLDVLSLQLPPLRRCRENIAALIGLFSRRYASQNNRRPIEYDDESMRILQNYAWPGNVRELKNVVERLVVTNSGGTVRGQDAMEALHLNREPSVPEPEPEPAAVPDAGDGLISAAEFELIRKVLRECGGNKTAAAKKLGISRPTLHRRLKLMEDGE</sequence>
<dbReference type="InterPro" id="IPR025944">
    <property type="entry name" value="Sigma_54_int_dom_CS"/>
</dbReference>
<dbReference type="InterPro" id="IPR003593">
    <property type="entry name" value="AAA+_ATPase"/>
</dbReference>
<reference evidence="8" key="2">
    <citation type="journal article" date="2021" name="PeerJ">
        <title>Extensive microbial diversity within the chicken gut microbiome revealed by metagenomics and culture.</title>
        <authorList>
            <person name="Gilroy R."/>
            <person name="Ravi A."/>
            <person name="Getino M."/>
            <person name="Pursley I."/>
            <person name="Horton D.L."/>
            <person name="Alikhan N.F."/>
            <person name="Baker D."/>
            <person name="Gharbi K."/>
            <person name="Hall N."/>
            <person name="Watson M."/>
            <person name="Adriaenssens E.M."/>
            <person name="Foster-Nyarko E."/>
            <person name="Jarju S."/>
            <person name="Secka A."/>
            <person name="Antonio M."/>
            <person name="Oren A."/>
            <person name="Chaudhuri R.R."/>
            <person name="La Ragione R."/>
            <person name="Hildebrand F."/>
            <person name="Pallen M.J."/>
        </authorList>
    </citation>
    <scope>NUCLEOTIDE SEQUENCE</scope>
    <source>
        <strain evidence="8">ChiGjej3B3-7149</strain>
    </source>
</reference>
<dbReference type="PROSITE" id="PS50931">
    <property type="entry name" value="HTH_LYSR"/>
    <property type="match status" value="1"/>
</dbReference>
<dbReference type="SUPFAM" id="SSF159800">
    <property type="entry name" value="PrpR receptor domain-like"/>
    <property type="match status" value="1"/>
</dbReference>
<dbReference type="Gene3D" id="3.40.50.300">
    <property type="entry name" value="P-loop containing nucleotide triphosphate hydrolases"/>
    <property type="match status" value="1"/>
</dbReference>
<evidence type="ECO:0000259" key="6">
    <source>
        <dbReference type="PROSITE" id="PS50045"/>
    </source>
</evidence>
<dbReference type="EMBL" id="DVHH01000102">
    <property type="protein sequence ID" value="HIR54755.1"/>
    <property type="molecule type" value="Genomic_DNA"/>
</dbReference>
<dbReference type="PROSITE" id="PS00675">
    <property type="entry name" value="SIGMA54_INTERACT_1"/>
    <property type="match status" value="1"/>
</dbReference>
<feature type="domain" description="Sigma-54 factor interaction" evidence="6">
    <location>
        <begin position="319"/>
        <end position="549"/>
    </location>
</feature>
<evidence type="ECO:0000256" key="2">
    <source>
        <dbReference type="ARBA" id="ARBA00022840"/>
    </source>
</evidence>
<dbReference type="InterPro" id="IPR002078">
    <property type="entry name" value="Sigma_54_int"/>
</dbReference>
<accession>A0A9D1DKW8</accession>
<evidence type="ECO:0000256" key="4">
    <source>
        <dbReference type="ARBA" id="ARBA00023125"/>
    </source>
</evidence>
<dbReference type="SUPFAM" id="SSF52540">
    <property type="entry name" value="P-loop containing nucleoside triphosphate hydrolases"/>
    <property type="match status" value="1"/>
</dbReference>
<dbReference type="InterPro" id="IPR027417">
    <property type="entry name" value="P-loop_NTPase"/>
</dbReference>
<evidence type="ECO:0000256" key="3">
    <source>
        <dbReference type="ARBA" id="ARBA00023015"/>
    </source>
</evidence>
<feature type="domain" description="HTH lysR-type" evidence="7">
    <location>
        <begin position="611"/>
        <end position="635"/>
    </location>
</feature>
<proteinExistence type="predicted"/>
<dbReference type="Pfam" id="PF25601">
    <property type="entry name" value="AAA_lid_14"/>
    <property type="match status" value="1"/>
</dbReference>
<name>A0A9D1DKW8_9FIRM</name>
<organism evidence="8 9">
    <name type="scientific">Candidatus Scatomorpha intestinigallinarum</name>
    <dbReference type="NCBI Taxonomy" id="2840923"/>
    <lineage>
        <taxon>Bacteria</taxon>
        <taxon>Bacillati</taxon>
        <taxon>Bacillota</taxon>
        <taxon>Clostridia</taxon>
        <taxon>Eubacteriales</taxon>
        <taxon>Candidatus Scatomorpha</taxon>
    </lineage>
</organism>
<dbReference type="InterPro" id="IPR025943">
    <property type="entry name" value="Sigma_54_int_dom_ATP-bd_2"/>
</dbReference>
<keyword evidence="2" id="KW-0067">ATP-binding</keyword>
<dbReference type="AlphaFoldDB" id="A0A9D1DKW8"/>
<evidence type="ECO:0000313" key="9">
    <source>
        <dbReference type="Proteomes" id="UP000824238"/>
    </source>
</evidence>
<dbReference type="InterPro" id="IPR009057">
    <property type="entry name" value="Homeodomain-like_sf"/>
</dbReference>
<evidence type="ECO:0000256" key="5">
    <source>
        <dbReference type="ARBA" id="ARBA00023163"/>
    </source>
</evidence>
<dbReference type="CDD" id="cd00009">
    <property type="entry name" value="AAA"/>
    <property type="match status" value="1"/>
</dbReference>
<protein>
    <submittedName>
        <fullName evidence="8">Sigma 54-interacting transcriptional regulator</fullName>
    </submittedName>
</protein>
<dbReference type="Pfam" id="PF06506">
    <property type="entry name" value="PrpR_N"/>
    <property type="match status" value="1"/>
</dbReference>
<dbReference type="InterPro" id="IPR010524">
    <property type="entry name" value="Sig_transdc_resp-reg_PrpR_N"/>
</dbReference>
<evidence type="ECO:0000313" key="8">
    <source>
        <dbReference type="EMBL" id="HIR54755.1"/>
    </source>
</evidence>
<evidence type="ECO:0000259" key="7">
    <source>
        <dbReference type="PROSITE" id="PS50931"/>
    </source>
</evidence>
<dbReference type="Pfam" id="PF00158">
    <property type="entry name" value="Sigma54_activat"/>
    <property type="match status" value="1"/>
</dbReference>
<dbReference type="InterPro" id="IPR000847">
    <property type="entry name" value="LysR_HTH_N"/>
</dbReference>
<dbReference type="Gene3D" id="1.10.10.60">
    <property type="entry name" value="Homeodomain-like"/>
    <property type="match status" value="1"/>
</dbReference>
<dbReference type="GO" id="GO:0043565">
    <property type="term" value="F:sequence-specific DNA binding"/>
    <property type="evidence" value="ECO:0007669"/>
    <property type="project" value="InterPro"/>
</dbReference>
<dbReference type="InterPro" id="IPR025662">
    <property type="entry name" value="Sigma_54_int_dom_ATP-bd_1"/>
</dbReference>
<dbReference type="SUPFAM" id="SSF55785">
    <property type="entry name" value="PYP-like sensor domain (PAS domain)"/>
    <property type="match status" value="1"/>
</dbReference>
<comment type="caution">
    <text evidence="8">The sequence shown here is derived from an EMBL/GenBank/DDBJ whole genome shotgun (WGS) entry which is preliminary data.</text>
</comment>